<protein>
    <recommendedName>
        <fullName evidence="3">DUF169 domain-containing protein</fullName>
    </recommendedName>
</protein>
<accession>A0AAP2RDG3</accession>
<keyword evidence="2" id="KW-1185">Reference proteome</keyword>
<evidence type="ECO:0000313" key="2">
    <source>
        <dbReference type="Proteomes" id="UP001320159"/>
    </source>
</evidence>
<proteinExistence type="predicted"/>
<organism evidence="1 2">
    <name type="scientific">Methanooceanicella nereidis</name>
    <dbReference type="NCBI Taxonomy" id="2052831"/>
    <lineage>
        <taxon>Archaea</taxon>
        <taxon>Methanobacteriati</taxon>
        <taxon>Methanobacteriota</taxon>
        <taxon>Stenosarchaea group</taxon>
        <taxon>Methanomicrobia</taxon>
        <taxon>Methanocellales</taxon>
        <taxon>Methanocellaceae</taxon>
        <taxon>Methanooceanicella</taxon>
    </lineage>
</organism>
<dbReference type="Pfam" id="PF02596">
    <property type="entry name" value="DUF169"/>
    <property type="match status" value="1"/>
</dbReference>
<evidence type="ECO:0000313" key="1">
    <source>
        <dbReference type="EMBL" id="MCD1295591.1"/>
    </source>
</evidence>
<dbReference type="PANTHER" id="PTHR37954:SF3">
    <property type="entry name" value="DUF169 DOMAIN-CONTAINING PROTEIN"/>
    <property type="match status" value="1"/>
</dbReference>
<reference evidence="1 2" key="1">
    <citation type="submission" date="2017-11" db="EMBL/GenBank/DDBJ databases">
        <title>Isolation and Characterization of Family Methanocellaceae Species from Potential Methane Hydrate Area Offshore Southwestern Taiwan.</title>
        <authorList>
            <person name="Zhang W.-L."/>
            <person name="Chen W.-C."/>
            <person name="Lai M.-C."/>
            <person name="Chen S.-C."/>
        </authorList>
    </citation>
    <scope>NUCLEOTIDE SEQUENCE [LARGE SCALE GENOMIC DNA]</scope>
    <source>
        <strain evidence="1 2">CWC-04</strain>
    </source>
</reference>
<evidence type="ECO:0008006" key="3">
    <source>
        <dbReference type="Google" id="ProtNLM"/>
    </source>
</evidence>
<dbReference type="PANTHER" id="PTHR37954">
    <property type="entry name" value="BLL4979 PROTEIN"/>
    <property type="match status" value="1"/>
</dbReference>
<dbReference type="InterPro" id="IPR003748">
    <property type="entry name" value="DUF169"/>
</dbReference>
<dbReference type="RefSeq" id="WP_230742447.1">
    <property type="nucleotide sequence ID" value="NZ_PGCK01000009.1"/>
</dbReference>
<dbReference type="AlphaFoldDB" id="A0AAP2RDG3"/>
<dbReference type="Proteomes" id="UP001320159">
    <property type="component" value="Unassembled WGS sequence"/>
</dbReference>
<sequence>MKYEYPWMSEVLRSRFALKKPPVAISLLPDLEVRIPVLKEPMRFCEMWVKAMEGEIVCATEKENTCGGGTFYMGLAKPSPDQRNGTFLSRTINLYRTPRAAVRTDEDTAKIPRGVAVATICAPLDKAGWDVDVVLIVCDPAQAMKIMEAVTYDTGGYVSGRTGPATCSVAVAQPYLSGDVTYCVADVGARDFMKLEDNEMIVSIPGEKLPGIVNNILEREGAFKI</sequence>
<name>A0AAP2RDG3_9EURY</name>
<comment type="caution">
    <text evidence="1">The sequence shown here is derived from an EMBL/GenBank/DDBJ whole genome shotgun (WGS) entry which is preliminary data.</text>
</comment>
<gene>
    <name evidence="1" type="ORF">CUJ83_11335</name>
</gene>
<dbReference type="EMBL" id="PGCK01000009">
    <property type="protein sequence ID" value="MCD1295591.1"/>
    <property type="molecule type" value="Genomic_DNA"/>
</dbReference>